<dbReference type="OrthoDB" id="1100386at2759"/>
<dbReference type="EMBL" id="MNPL01022011">
    <property type="protein sequence ID" value="OQR69160.1"/>
    <property type="molecule type" value="Genomic_DNA"/>
</dbReference>
<dbReference type="GO" id="GO:0007166">
    <property type="term" value="P:cell surface receptor signaling pathway"/>
    <property type="evidence" value="ECO:0007669"/>
    <property type="project" value="InterPro"/>
</dbReference>
<dbReference type="InterPro" id="IPR000203">
    <property type="entry name" value="GPS"/>
</dbReference>
<organism evidence="10 11">
    <name type="scientific">Tropilaelaps mercedesae</name>
    <dbReference type="NCBI Taxonomy" id="418985"/>
    <lineage>
        <taxon>Eukaryota</taxon>
        <taxon>Metazoa</taxon>
        <taxon>Ecdysozoa</taxon>
        <taxon>Arthropoda</taxon>
        <taxon>Chelicerata</taxon>
        <taxon>Arachnida</taxon>
        <taxon>Acari</taxon>
        <taxon>Parasitiformes</taxon>
        <taxon>Mesostigmata</taxon>
        <taxon>Gamasina</taxon>
        <taxon>Dermanyssoidea</taxon>
        <taxon>Laelapidae</taxon>
        <taxon>Tropilaelaps</taxon>
    </lineage>
</organism>
<dbReference type="GO" id="GO:0005886">
    <property type="term" value="C:plasma membrane"/>
    <property type="evidence" value="ECO:0007669"/>
    <property type="project" value="UniProtKB-SubCell"/>
</dbReference>
<dbReference type="AlphaFoldDB" id="A0A1V9X6E2"/>
<comment type="subcellular location">
    <subcellularLocation>
        <location evidence="1">Membrane</location>
        <topology evidence="1">Multi-pass membrane protein</topology>
    </subcellularLocation>
</comment>
<evidence type="ECO:0000259" key="8">
    <source>
        <dbReference type="PROSITE" id="PS50221"/>
    </source>
</evidence>
<feature type="region of interest" description="Disordered" evidence="6">
    <location>
        <begin position="604"/>
        <end position="635"/>
    </location>
</feature>
<keyword evidence="5" id="KW-1015">Disulfide bond</keyword>
<feature type="domain" description="GAIN-B" evidence="8">
    <location>
        <begin position="12"/>
        <end position="171"/>
    </location>
</feature>
<keyword evidence="11" id="KW-1185">Reference proteome</keyword>
<comment type="caution">
    <text evidence="10">The sequence shown here is derived from an EMBL/GenBank/DDBJ whole genome shotgun (WGS) entry which is preliminary data.</text>
</comment>
<dbReference type="STRING" id="418985.A0A1V9X6E2"/>
<dbReference type="PROSITE" id="PS50221">
    <property type="entry name" value="GAIN_B"/>
    <property type="match status" value="1"/>
</dbReference>
<dbReference type="PANTHER" id="PTHR12011">
    <property type="entry name" value="ADHESION G-PROTEIN COUPLED RECEPTOR"/>
    <property type="match status" value="1"/>
</dbReference>
<dbReference type="InterPro" id="IPR000832">
    <property type="entry name" value="GPCR_2_secretin-like"/>
</dbReference>
<dbReference type="InterPro" id="IPR017981">
    <property type="entry name" value="GPCR_2-like_7TM"/>
</dbReference>
<keyword evidence="2 7" id="KW-0812">Transmembrane</keyword>
<evidence type="ECO:0000256" key="5">
    <source>
        <dbReference type="ARBA" id="ARBA00023157"/>
    </source>
</evidence>
<accession>A0A1V9X6E2</accession>
<feature type="transmembrane region" description="Helical" evidence="7">
    <location>
        <begin position="324"/>
        <end position="351"/>
    </location>
</feature>
<evidence type="ECO:0000313" key="11">
    <source>
        <dbReference type="Proteomes" id="UP000192247"/>
    </source>
</evidence>
<sequence length="635" mass="69408">MSVRAIDSWRNMIVHFPSIADRERDQNWSTMQDSILLPIEAIQQFYKQGGLRRLIFVAYNNLDAFLVPEPEGRFPRSAFDDRLANGFINSRIVSASIGRQRDNRLAQPLQVALRHLQEGLVSEPQCVYWNTNSDLWSSEGCWVQSSNRSHTVCTCDHLGSFAILMEGPPQNDGARKPFDQRLVVTIGCCVALGFCCIAVLLLFLLKLHKSDQLAVHRNLAVNLLIAEFVFVVGINQTHLGIVCSAVAAFLQYFLLVTLAWTFFEGFHMYNSLVEPIEIHKSKLRCYATLAYIAPAIVTGVSMLIDPASFGTSRYCWLRSDNYFIFSFIAPMVGIIFGCVVFVCIAVCIICNQGGLATSVKGKEQDKVHAVKSYLYWVTVLLVFMTFTWASAVVYVAKFNIIWAIIFAAFNSFLGVFLLLFTCWKNEAFQDRYGHTLANSRWLPNCVKRCLFGGRNQLAIDVSVNSGNGAPLHVRIPTLPIPASSIHASSSTSSSSFSPPPPGGNCINCLNNCLNPANGCPQYRPGHAFSTSALHAATATTFAHHHSSNSASHMQTLAGSHHLPSRSSLMSMMTVSAAGGDGGAGCGGPPPTATEAGAAMAAGRVAPAGGLQQASGTNDNPNTRDWMQKKKTNNDF</sequence>
<evidence type="ECO:0000313" key="10">
    <source>
        <dbReference type="EMBL" id="OQR69160.1"/>
    </source>
</evidence>
<keyword evidence="4 7" id="KW-0472">Membrane</keyword>
<feature type="transmembrane region" description="Helical" evidence="7">
    <location>
        <begin position="217"/>
        <end position="233"/>
    </location>
</feature>
<dbReference type="InParanoid" id="A0A1V9X6E2"/>
<dbReference type="Pfam" id="PF00002">
    <property type="entry name" value="7tm_2"/>
    <property type="match status" value="1"/>
</dbReference>
<gene>
    <name evidence="10" type="ORF">BIW11_12432</name>
</gene>
<evidence type="ECO:0000256" key="4">
    <source>
        <dbReference type="ARBA" id="ARBA00023136"/>
    </source>
</evidence>
<keyword evidence="3 7" id="KW-1133">Transmembrane helix</keyword>
<feature type="compositionally biased region" description="Polar residues" evidence="6">
    <location>
        <begin position="611"/>
        <end position="624"/>
    </location>
</feature>
<feature type="transmembrane region" description="Helical" evidence="7">
    <location>
        <begin position="182"/>
        <end position="205"/>
    </location>
</feature>
<dbReference type="Pfam" id="PF01825">
    <property type="entry name" value="GPS"/>
    <property type="match status" value="1"/>
</dbReference>
<dbReference type="Gene3D" id="1.20.1070.10">
    <property type="entry name" value="Rhodopsin 7-helix transmembrane proteins"/>
    <property type="match status" value="1"/>
</dbReference>
<protein>
    <submittedName>
        <fullName evidence="10">Latrophilin-like</fullName>
    </submittedName>
</protein>
<dbReference type="Gene3D" id="2.60.220.50">
    <property type="match status" value="1"/>
</dbReference>
<feature type="transmembrane region" description="Helical" evidence="7">
    <location>
        <begin position="239"/>
        <end position="263"/>
    </location>
</feature>
<evidence type="ECO:0000256" key="1">
    <source>
        <dbReference type="ARBA" id="ARBA00004141"/>
    </source>
</evidence>
<dbReference type="PANTHER" id="PTHR12011:SF347">
    <property type="entry name" value="FI21270P1-RELATED"/>
    <property type="match status" value="1"/>
</dbReference>
<feature type="transmembrane region" description="Helical" evidence="7">
    <location>
        <begin position="372"/>
        <end position="394"/>
    </location>
</feature>
<proteinExistence type="predicted"/>
<feature type="transmembrane region" description="Helical" evidence="7">
    <location>
        <begin position="283"/>
        <end position="304"/>
    </location>
</feature>
<dbReference type="PRINTS" id="PR00249">
    <property type="entry name" value="GPCRSECRETIN"/>
</dbReference>
<dbReference type="FunCoup" id="A0A1V9X6E2">
    <property type="interactions" value="24"/>
</dbReference>
<feature type="domain" description="G-protein coupled receptors family 2 profile 2" evidence="9">
    <location>
        <begin position="180"/>
        <end position="425"/>
    </location>
</feature>
<dbReference type="InterPro" id="IPR057244">
    <property type="entry name" value="GAIN_B"/>
</dbReference>
<evidence type="ECO:0000256" key="3">
    <source>
        <dbReference type="ARBA" id="ARBA00022989"/>
    </source>
</evidence>
<evidence type="ECO:0000256" key="2">
    <source>
        <dbReference type="ARBA" id="ARBA00022692"/>
    </source>
</evidence>
<dbReference type="PROSITE" id="PS50261">
    <property type="entry name" value="G_PROTEIN_RECEP_F2_4"/>
    <property type="match status" value="1"/>
</dbReference>
<feature type="compositionally biased region" description="Basic and acidic residues" evidence="6">
    <location>
        <begin position="625"/>
        <end position="635"/>
    </location>
</feature>
<evidence type="ECO:0000259" key="9">
    <source>
        <dbReference type="PROSITE" id="PS50261"/>
    </source>
</evidence>
<name>A0A1V9X6E2_9ACAR</name>
<reference evidence="10 11" key="1">
    <citation type="journal article" date="2017" name="Gigascience">
        <title>Draft genome of the honey bee ectoparasitic mite, Tropilaelaps mercedesae, is shaped by the parasitic life history.</title>
        <authorList>
            <person name="Dong X."/>
            <person name="Armstrong S.D."/>
            <person name="Xia D."/>
            <person name="Makepeace B.L."/>
            <person name="Darby A.C."/>
            <person name="Kadowaki T."/>
        </authorList>
    </citation>
    <scope>NUCLEOTIDE SEQUENCE [LARGE SCALE GENOMIC DNA]</scope>
    <source>
        <strain evidence="10">Wuxi-XJTLU</strain>
    </source>
</reference>
<evidence type="ECO:0000256" key="6">
    <source>
        <dbReference type="SAM" id="MobiDB-lite"/>
    </source>
</evidence>
<dbReference type="GO" id="GO:0004930">
    <property type="term" value="F:G protein-coupled receptor activity"/>
    <property type="evidence" value="ECO:0007669"/>
    <property type="project" value="InterPro"/>
</dbReference>
<dbReference type="Proteomes" id="UP000192247">
    <property type="component" value="Unassembled WGS sequence"/>
</dbReference>
<feature type="transmembrane region" description="Helical" evidence="7">
    <location>
        <begin position="400"/>
        <end position="423"/>
    </location>
</feature>
<dbReference type="SMART" id="SM00303">
    <property type="entry name" value="GPS"/>
    <property type="match status" value="1"/>
</dbReference>
<evidence type="ECO:0000256" key="7">
    <source>
        <dbReference type="SAM" id="Phobius"/>
    </source>
</evidence>
<dbReference type="InterPro" id="IPR046338">
    <property type="entry name" value="GAIN_dom_sf"/>
</dbReference>